<evidence type="ECO:0000313" key="1">
    <source>
        <dbReference type="EMBL" id="OXC73649.1"/>
    </source>
</evidence>
<dbReference type="EMBL" id="MTHB01000246">
    <property type="protein sequence ID" value="OXC73649.1"/>
    <property type="molecule type" value="Genomic_DNA"/>
</dbReference>
<sequence length="49" mass="5365">MNGEWKRRSRAAIGSTATFADGTQWRFAGMSQRRSAQGTLPVTQSLHVG</sequence>
<dbReference type="Proteomes" id="UP000214720">
    <property type="component" value="Unassembled WGS sequence"/>
</dbReference>
<name>A0A226WS41_CABSO</name>
<evidence type="ECO:0000313" key="2">
    <source>
        <dbReference type="Proteomes" id="UP000214720"/>
    </source>
</evidence>
<proteinExistence type="predicted"/>
<comment type="caution">
    <text evidence="1">The sequence shown here is derived from an EMBL/GenBank/DDBJ whole genome shotgun (WGS) entry which is preliminary data.</text>
</comment>
<reference evidence="2" key="1">
    <citation type="submission" date="2017-01" db="EMBL/GenBank/DDBJ databases">
        <title>Genome Analysis of Deinococcus marmoris KOPRI26562.</title>
        <authorList>
            <person name="Kim J.H."/>
            <person name="Oh H.-M."/>
        </authorList>
    </citation>
    <scope>NUCLEOTIDE SEQUENCE [LARGE SCALE GENOMIC DNA]</scope>
    <source>
        <strain evidence="2">PAMC 26633</strain>
    </source>
</reference>
<protein>
    <submittedName>
        <fullName evidence="1">Uncharacterized protein</fullName>
    </submittedName>
</protein>
<gene>
    <name evidence="1" type="ORF">BSU04_36260</name>
</gene>
<accession>A0A226WS41</accession>
<organism evidence="1 2">
    <name type="scientific">Caballeronia sordidicola</name>
    <name type="common">Burkholderia sordidicola</name>
    <dbReference type="NCBI Taxonomy" id="196367"/>
    <lineage>
        <taxon>Bacteria</taxon>
        <taxon>Pseudomonadati</taxon>
        <taxon>Pseudomonadota</taxon>
        <taxon>Betaproteobacteria</taxon>
        <taxon>Burkholderiales</taxon>
        <taxon>Burkholderiaceae</taxon>
        <taxon>Caballeronia</taxon>
    </lineage>
</organism>
<dbReference type="AlphaFoldDB" id="A0A226WS41"/>